<proteinExistence type="predicted"/>
<dbReference type="PANTHER" id="PTHR46018:SF4">
    <property type="entry name" value="METALLO-HYDROLASE YHFI-RELATED"/>
    <property type="match status" value="1"/>
</dbReference>
<dbReference type="InterPro" id="IPR036866">
    <property type="entry name" value="RibonucZ/Hydroxyglut_hydro"/>
</dbReference>
<keyword evidence="1" id="KW-0862">Zinc</keyword>
<comment type="caution">
    <text evidence="3">The sequence shown here is derived from an EMBL/GenBank/DDBJ whole genome shotgun (WGS) entry which is preliminary data.</text>
</comment>
<dbReference type="Proteomes" id="UP000194885">
    <property type="component" value="Unassembled WGS sequence"/>
</dbReference>
<sequence>MMKLTVLGCLGAYPYKNQGTTGYLLQSDGFNLLIDAGSATLIKLQEHLDPLDLDAVILSHYHHDHIADLGVLQYYWQLHPKRDPETLLSIYGHTKDSVHFEELTMANVSKGHPYFEAEELKIGPFLITFMETIHPVVCYAMRIVEEATGKVFVFTGDSGYLESFADFAKEADLFLADTYLFEGNEQHHAHFTSKEAGELAKSANAKKLVLTHLPQFGDLEQLKNEAQKAAGKGIDVELAAVDKVFDI</sequence>
<evidence type="ECO:0000313" key="3">
    <source>
        <dbReference type="EMBL" id="OTN96010.1"/>
    </source>
</evidence>
<dbReference type="EMBL" id="NGKW01000001">
    <property type="protein sequence ID" value="OTN96010.1"/>
    <property type="molecule type" value="Genomic_DNA"/>
</dbReference>
<evidence type="ECO:0000259" key="2">
    <source>
        <dbReference type="SMART" id="SM00849"/>
    </source>
</evidence>
<dbReference type="GO" id="GO:0042781">
    <property type="term" value="F:3'-tRNA processing endoribonuclease activity"/>
    <property type="evidence" value="ECO:0007669"/>
    <property type="project" value="TreeGrafter"/>
</dbReference>
<reference evidence="3 4" key="1">
    <citation type="submission" date="2017-05" db="EMBL/GenBank/DDBJ databases">
        <title>The Genome Sequence of Enterococcus faecium 7H8_DIV0219.</title>
        <authorList>
            <consortium name="The Broad Institute Genomics Platform"/>
            <consortium name="The Broad Institute Genomic Center for Infectious Diseases"/>
            <person name="Earl A."/>
            <person name="Manson A."/>
            <person name="Schwartman J."/>
            <person name="Gilmore M."/>
            <person name="Abouelleil A."/>
            <person name="Cao P."/>
            <person name="Chapman S."/>
            <person name="Cusick C."/>
            <person name="Shea T."/>
            <person name="Young S."/>
            <person name="Neafsey D."/>
            <person name="Nusbaum C."/>
            <person name="Birren B."/>
        </authorList>
    </citation>
    <scope>NUCLEOTIDE SEQUENCE [LARGE SCALE GENOMIC DNA]</scope>
    <source>
        <strain evidence="3 4">7H8_DIV0219</strain>
    </source>
</reference>
<accession>A0A242BLJ2</accession>
<dbReference type="PANTHER" id="PTHR46018">
    <property type="entry name" value="ZINC PHOSPHODIESTERASE ELAC PROTEIN 1"/>
    <property type="match status" value="1"/>
</dbReference>
<dbReference type="CDD" id="cd07716">
    <property type="entry name" value="RNaseZ_short-form-like_MBL-fold"/>
    <property type="match status" value="1"/>
</dbReference>
<dbReference type="Gene3D" id="3.60.15.10">
    <property type="entry name" value="Ribonuclease Z/Hydroxyacylglutathione hydrolase-like"/>
    <property type="match status" value="1"/>
</dbReference>
<dbReference type="SMART" id="SM00849">
    <property type="entry name" value="Lactamase_B"/>
    <property type="match status" value="1"/>
</dbReference>
<evidence type="ECO:0000256" key="1">
    <source>
        <dbReference type="ARBA" id="ARBA00022833"/>
    </source>
</evidence>
<organism evidence="3 4">
    <name type="scientific">Enterococcus faecium</name>
    <name type="common">Streptococcus faecium</name>
    <dbReference type="NCBI Taxonomy" id="1352"/>
    <lineage>
        <taxon>Bacteria</taxon>
        <taxon>Bacillati</taxon>
        <taxon>Bacillota</taxon>
        <taxon>Bacilli</taxon>
        <taxon>Lactobacillales</taxon>
        <taxon>Enterococcaceae</taxon>
        <taxon>Enterococcus</taxon>
    </lineage>
</organism>
<dbReference type="Pfam" id="PF00753">
    <property type="entry name" value="Lactamase_B"/>
    <property type="match status" value="1"/>
</dbReference>
<dbReference type="SUPFAM" id="SSF56281">
    <property type="entry name" value="Metallo-hydrolase/oxidoreductase"/>
    <property type="match status" value="1"/>
</dbReference>
<dbReference type="AlphaFoldDB" id="A0A242BLJ2"/>
<feature type="domain" description="Metallo-beta-lactamase" evidence="2">
    <location>
        <begin position="19"/>
        <end position="212"/>
    </location>
</feature>
<gene>
    <name evidence="3" type="ORF">A5810_000336</name>
</gene>
<evidence type="ECO:0000313" key="4">
    <source>
        <dbReference type="Proteomes" id="UP000194885"/>
    </source>
</evidence>
<dbReference type="InterPro" id="IPR001279">
    <property type="entry name" value="Metallo-B-lactamas"/>
</dbReference>
<protein>
    <submittedName>
        <fullName evidence="3">Metallo-beta-lactamase</fullName>
    </submittedName>
</protein>
<name>A0A242BLJ2_ENTFC</name>